<dbReference type="Proteomes" id="UP000249340">
    <property type="component" value="Chromosome"/>
</dbReference>
<evidence type="ECO:0000256" key="2">
    <source>
        <dbReference type="SAM" id="SignalP"/>
    </source>
</evidence>
<organism evidence="3 4">
    <name type="scientific">Peterkaempfera bronchialis</name>
    <dbReference type="NCBI Taxonomy" id="2126346"/>
    <lineage>
        <taxon>Bacteria</taxon>
        <taxon>Bacillati</taxon>
        <taxon>Actinomycetota</taxon>
        <taxon>Actinomycetes</taxon>
        <taxon>Kitasatosporales</taxon>
        <taxon>Streptomycetaceae</taxon>
        <taxon>Peterkaempfera</taxon>
    </lineage>
</organism>
<dbReference type="SUPFAM" id="SSF63829">
    <property type="entry name" value="Calcium-dependent phosphotriesterase"/>
    <property type="match status" value="1"/>
</dbReference>
<evidence type="ECO:0000313" key="4">
    <source>
        <dbReference type="Proteomes" id="UP000249340"/>
    </source>
</evidence>
<gene>
    <name evidence="3" type="ORF">C7M71_016445</name>
</gene>
<feature type="region of interest" description="Disordered" evidence="1">
    <location>
        <begin position="200"/>
        <end position="240"/>
    </location>
</feature>
<accession>A0A345SYG6</accession>
<feature type="chain" id="PRO_5016765612" evidence="2">
    <location>
        <begin position="32"/>
        <end position="240"/>
    </location>
</feature>
<name>A0A345SYG6_9ACTN</name>
<dbReference type="EMBL" id="CP031264">
    <property type="protein sequence ID" value="AXI78771.1"/>
    <property type="molecule type" value="Genomic_DNA"/>
</dbReference>
<proteinExistence type="predicted"/>
<dbReference type="Gene3D" id="2.120.10.30">
    <property type="entry name" value="TolB, C-terminal domain"/>
    <property type="match status" value="1"/>
</dbReference>
<dbReference type="AlphaFoldDB" id="A0A345SYG6"/>
<protein>
    <submittedName>
        <fullName evidence="3">Uncharacterized protein</fullName>
    </submittedName>
</protein>
<reference evidence="4" key="1">
    <citation type="submission" date="2018-07" db="EMBL/GenBank/DDBJ databases">
        <title>Streptacidiphilus bronchialis DSM 106435 chromosome.</title>
        <authorList>
            <person name="Batra D."/>
            <person name="Gulvik C.A."/>
        </authorList>
    </citation>
    <scope>NUCLEOTIDE SEQUENCE [LARGE SCALE GENOMIC DNA]</scope>
    <source>
        <strain evidence="4">DSM 106435</strain>
    </source>
</reference>
<evidence type="ECO:0000313" key="3">
    <source>
        <dbReference type="EMBL" id="AXI78771.1"/>
    </source>
</evidence>
<dbReference type="OrthoDB" id="9768084at2"/>
<sequence length="240" mass="24487">MNRVIRAAVTAMLTATALTSASALTAGTAQAQSARSATSTAVPSLVHPEILAHFGLAEGQMPENIVLDEHGAVDLTFAGSRQVARVDAADRTRILATLPAPAAADGANSPVLHFPLTTGLVRTPDGTLYALYAAGSSALTGLWRIPAGGSARQVAHLPGDGLPNGLALSADHSNVYAADSVLGAVYRIDLSSGTVTTWAKGPTLQPTAQLTRQGRRQRTPPPCGGDASSAGRIPTTGQLR</sequence>
<keyword evidence="4" id="KW-1185">Reference proteome</keyword>
<feature type="signal peptide" evidence="2">
    <location>
        <begin position="1"/>
        <end position="31"/>
    </location>
</feature>
<dbReference type="InterPro" id="IPR011042">
    <property type="entry name" value="6-blade_b-propeller_TolB-like"/>
</dbReference>
<dbReference type="KEGG" id="stri:C7M71_016445"/>
<keyword evidence="2" id="KW-0732">Signal</keyword>
<evidence type="ECO:0000256" key="1">
    <source>
        <dbReference type="SAM" id="MobiDB-lite"/>
    </source>
</evidence>